<dbReference type="PANTHER" id="PTHR24421:SF10">
    <property type="entry name" value="NITRATE_NITRITE SENSOR PROTEIN NARQ"/>
    <property type="match status" value="1"/>
</dbReference>
<dbReference type="Pfam" id="PF07730">
    <property type="entry name" value="HisKA_3"/>
    <property type="match status" value="1"/>
</dbReference>
<evidence type="ECO:0000256" key="1">
    <source>
        <dbReference type="ARBA" id="ARBA00000085"/>
    </source>
</evidence>
<dbReference type="OrthoDB" id="5401121at2"/>
<keyword evidence="3 9" id="KW-0597">Phosphoprotein</keyword>
<dbReference type="InterPro" id="IPR036890">
    <property type="entry name" value="HATPase_C_sf"/>
</dbReference>
<keyword evidence="13" id="KW-1185">Reference proteome</keyword>
<reference evidence="12 13" key="1">
    <citation type="submission" date="2016-10" db="EMBL/GenBank/DDBJ databases">
        <authorList>
            <person name="de Groot N.N."/>
        </authorList>
    </citation>
    <scope>NUCLEOTIDE SEQUENCE [LARGE SCALE GENOMIC DNA]</scope>
    <source>
        <strain evidence="12 13">DSM 19033</strain>
    </source>
</reference>
<dbReference type="SMART" id="SM00448">
    <property type="entry name" value="REC"/>
    <property type="match status" value="1"/>
</dbReference>
<feature type="domain" description="Response regulatory" evidence="11">
    <location>
        <begin position="9"/>
        <end position="127"/>
    </location>
</feature>
<evidence type="ECO:0000256" key="10">
    <source>
        <dbReference type="SAM" id="Coils"/>
    </source>
</evidence>
<dbReference type="InterPro" id="IPR001789">
    <property type="entry name" value="Sig_transdc_resp-reg_receiver"/>
</dbReference>
<dbReference type="PROSITE" id="PS50110">
    <property type="entry name" value="RESPONSE_REGULATORY"/>
    <property type="match status" value="1"/>
</dbReference>
<sequence length="363" mass="40571">MNTDRSDYRILVVEDNPGDFALVEDFIFEQIEAPVIVQAKTFKTAKEILTKKRNDYTTVLLDLSLSDHAGEPLIHEIVELCGDIPVIVLTGYTDFAFGVKSLSLGVSDYLLKEDLTATSLYKSMVYSSERKKIISALETSEQDVRNFANQLNNALEAERSRIAREIHDEFGQQLSGLKMSLSSLKKSKGVGHDIEKLIDVLIVDVNTSIASVRQIANELRPVLIDKLGLFAAIEWLVNEFENKNRVKSQLYKDTDWYGIDEKLEINIYRICQEALTNIAKHAKATLVKIRLENRVDQLSVTISDDGRGIKSSTLHNPLSMGLLNMKERANLIGAALNISSSSDSGTLIELIVNKNGQKNINSR</sequence>
<dbReference type="GO" id="GO:0016020">
    <property type="term" value="C:membrane"/>
    <property type="evidence" value="ECO:0007669"/>
    <property type="project" value="InterPro"/>
</dbReference>
<feature type="coiled-coil region" evidence="10">
    <location>
        <begin position="137"/>
        <end position="165"/>
    </location>
</feature>
<accession>A0A1H4GQK8</accession>
<name>A0A1H4GQK8_9SPHI</name>
<dbReference type="Gene3D" id="1.20.5.1930">
    <property type="match status" value="1"/>
</dbReference>
<proteinExistence type="predicted"/>
<dbReference type="Gene3D" id="3.30.565.10">
    <property type="entry name" value="Histidine kinase-like ATPase, C-terminal domain"/>
    <property type="match status" value="1"/>
</dbReference>
<keyword evidence="6 12" id="KW-0418">Kinase</keyword>
<gene>
    <name evidence="12" type="ORF">SAMN05443550_11118</name>
</gene>
<evidence type="ECO:0000313" key="13">
    <source>
        <dbReference type="Proteomes" id="UP000198850"/>
    </source>
</evidence>
<comment type="catalytic activity">
    <reaction evidence="1">
        <text>ATP + protein L-histidine = ADP + protein N-phospho-L-histidine.</text>
        <dbReference type="EC" id="2.7.13.3"/>
    </reaction>
</comment>
<dbReference type="Pfam" id="PF02518">
    <property type="entry name" value="HATPase_c"/>
    <property type="match status" value="1"/>
</dbReference>
<protein>
    <recommendedName>
        <fullName evidence="2">histidine kinase</fullName>
        <ecNumber evidence="2">2.7.13.3</ecNumber>
    </recommendedName>
</protein>
<keyword evidence="5" id="KW-0547">Nucleotide-binding</keyword>
<evidence type="ECO:0000256" key="5">
    <source>
        <dbReference type="ARBA" id="ARBA00022741"/>
    </source>
</evidence>
<dbReference type="SMART" id="SM00387">
    <property type="entry name" value="HATPase_c"/>
    <property type="match status" value="1"/>
</dbReference>
<dbReference type="AlphaFoldDB" id="A0A1H4GQK8"/>
<dbReference type="GO" id="GO:0046983">
    <property type="term" value="F:protein dimerization activity"/>
    <property type="evidence" value="ECO:0007669"/>
    <property type="project" value="InterPro"/>
</dbReference>
<evidence type="ECO:0000256" key="8">
    <source>
        <dbReference type="ARBA" id="ARBA00023012"/>
    </source>
</evidence>
<keyword evidence="4" id="KW-0808">Transferase</keyword>
<dbReference type="SUPFAM" id="SSF52172">
    <property type="entry name" value="CheY-like"/>
    <property type="match status" value="1"/>
</dbReference>
<dbReference type="EMBL" id="FNRA01000011">
    <property type="protein sequence ID" value="SEB11824.1"/>
    <property type="molecule type" value="Genomic_DNA"/>
</dbReference>
<dbReference type="InterPro" id="IPR003594">
    <property type="entry name" value="HATPase_dom"/>
</dbReference>
<dbReference type="STRING" id="425514.SAMN05443550_11118"/>
<dbReference type="GO" id="GO:0005524">
    <property type="term" value="F:ATP binding"/>
    <property type="evidence" value="ECO:0007669"/>
    <property type="project" value="UniProtKB-KW"/>
</dbReference>
<organism evidence="12 13">
    <name type="scientific">Pedobacter hartonius</name>
    <dbReference type="NCBI Taxonomy" id="425514"/>
    <lineage>
        <taxon>Bacteria</taxon>
        <taxon>Pseudomonadati</taxon>
        <taxon>Bacteroidota</taxon>
        <taxon>Sphingobacteriia</taxon>
        <taxon>Sphingobacteriales</taxon>
        <taxon>Sphingobacteriaceae</taxon>
        <taxon>Pedobacter</taxon>
    </lineage>
</organism>
<dbReference type="GO" id="GO:0000155">
    <property type="term" value="F:phosphorelay sensor kinase activity"/>
    <property type="evidence" value="ECO:0007669"/>
    <property type="project" value="InterPro"/>
</dbReference>
<dbReference type="EC" id="2.7.13.3" evidence="2"/>
<dbReference type="InterPro" id="IPR050482">
    <property type="entry name" value="Sensor_HK_TwoCompSys"/>
</dbReference>
<evidence type="ECO:0000256" key="9">
    <source>
        <dbReference type="PROSITE-ProRule" id="PRU00169"/>
    </source>
</evidence>
<keyword evidence="10" id="KW-0175">Coiled coil</keyword>
<evidence type="ECO:0000256" key="3">
    <source>
        <dbReference type="ARBA" id="ARBA00022553"/>
    </source>
</evidence>
<dbReference type="Pfam" id="PF00072">
    <property type="entry name" value="Response_reg"/>
    <property type="match status" value="1"/>
</dbReference>
<keyword evidence="8" id="KW-0902">Two-component regulatory system</keyword>
<evidence type="ECO:0000256" key="4">
    <source>
        <dbReference type="ARBA" id="ARBA00022679"/>
    </source>
</evidence>
<evidence type="ECO:0000256" key="6">
    <source>
        <dbReference type="ARBA" id="ARBA00022777"/>
    </source>
</evidence>
<dbReference type="InterPro" id="IPR011712">
    <property type="entry name" value="Sig_transdc_His_kin_sub3_dim/P"/>
</dbReference>
<dbReference type="PANTHER" id="PTHR24421">
    <property type="entry name" value="NITRATE/NITRITE SENSOR PROTEIN NARX-RELATED"/>
    <property type="match status" value="1"/>
</dbReference>
<feature type="modified residue" description="4-aspartylphosphate" evidence="9">
    <location>
        <position position="62"/>
    </location>
</feature>
<evidence type="ECO:0000256" key="2">
    <source>
        <dbReference type="ARBA" id="ARBA00012438"/>
    </source>
</evidence>
<dbReference type="CDD" id="cd16917">
    <property type="entry name" value="HATPase_UhpB-NarQ-NarX-like"/>
    <property type="match status" value="1"/>
</dbReference>
<evidence type="ECO:0000313" key="12">
    <source>
        <dbReference type="EMBL" id="SEB11824.1"/>
    </source>
</evidence>
<dbReference type="CDD" id="cd00156">
    <property type="entry name" value="REC"/>
    <property type="match status" value="1"/>
</dbReference>
<dbReference type="Proteomes" id="UP000198850">
    <property type="component" value="Unassembled WGS sequence"/>
</dbReference>
<evidence type="ECO:0000256" key="7">
    <source>
        <dbReference type="ARBA" id="ARBA00022840"/>
    </source>
</evidence>
<dbReference type="Gene3D" id="3.40.50.2300">
    <property type="match status" value="1"/>
</dbReference>
<dbReference type="RefSeq" id="WP_090558980.1">
    <property type="nucleotide sequence ID" value="NZ_FNRA01000011.1"/>
</dbReference>
<dbReference type="SUPFAM" id="SSF55874">
    <property type="entry name" value="ATPase domain of HSP90 chaperone/DNA topoisomerase II/histidine kinase"/>
    <property type="match status" value="1"/>
</dbReference>
<keyword evidence="7" id="KW-0067">ATP-binding</keyword>
<dbReference type="InterPro" id="IPR011006">
    <property type="entry name" value="CheY-like_superfamily"/>
</dbReference>
<evidence type="ECO:0000259" key="11">
    <source>
        <dbReference type="PROSITE" id="PS50110"/>
    </source>
</evidence>